<proteinExistence type="inferred from homology"/>
<evidence type="ECO:0000256" key="1">
    <source>
        <dbReference type="ARBA" id="ARBA00023186"/>
    </source>
</evidence>
<dbReference type="PRINTS" id="PR00297">
    <property type="entry name" value="CHAPERONIN10"/>
</dbReference>
<dbReference type="InterPro" id="IPR037124">
    <property type="entry name" value="Chaperonin_GroES_sf"/>
</dbReference>
<sequence length="154" mass="16241">MVAPAAAAAAAEAQPRPIRIRRRCGSLLFALLAAASAAFGARETPQFVVGMGKHAARCRSLSPVVAMAAAAPSASEVIPLGNQVLVELLEVEEVTKGGLILAESAKNKQQKLRMGHVRALGQGKLGDLRDPRLLEALKEGDVVIWEDFANRPLS</sequence>
<dbReference type="CDD" id="cd00320">
    <property type="entry name" value="cpn10"/>
    <property type="match status" value="1"/>
</dbReference>
<evidence type="ECO:0000256" key="2">
    <source>
        <dbReference type="RuleBase" id="RU003479"/>
    </source>
</evidence>
<protein>
    <recommendedName>
        <fullName evidence="6">Peptidylprolyl isomerase</fullName>
    </recommendedName>
</protein>
<dbReference type="SUPFAM" id="SSF50129">
    <property type="entry name" value="GroES-like"/>
    <property type="match status" value="1"/>
</dbReference>
<reference evidence="4" key="1">
    <citation type="submission" date="2021-02" db="EMBL/GenBank/DDBJ databases">
        <authorList>
            <person name="Dougan E. K."/>
            <person name="Rhodes N."/>
            <person name="Thang M."/>
            <person name="Chan C."/>
        </authorList>
    </citation>
    <scope>NUCLEOTIDE SEQUENCE</scope>
</reference>
<evidence type="ECO:0000313" key="5">
    <source>
        <dbReference type="Proteomes" id="UP000654075"/>
    </source>
</evidence>
<dbReference type="Proteomes" id="UP000654075">
    <property type="component" value="Unassembled WGS sequence"/>
</dbReference>
<dbReference type="InterPro" id="IPR011032">
    <property type="entry name" value="GroES-like_sf"/>
</dbReference>
<accession>A0A813F6E3</accession>
<keyword evidence="5" id="KW-1185">Reference proteome</keyword>
<gene>
    <name evidence="4" type="ORF">PGLA1383_LOCUS26980</name>
</gene>
<dbReference type="EMBL" id="CAJNNV010024245">
    <property type="protein sequence ID" value="CAE8609156.1"/>
    <property type="molecule type" value="Genomic_DNA"/>
</dbReference>
<dbReference type="InterPro" id="IPR020818">
    <property type="entry name" value="Chaperonin_GroES"/>
</dbReference>
<keyword evidence="3" id="KW-0732">Signal</keyword>
<feature type="chain" id="PRO_5032427195" description="Peptidylprolyl isomerase" evidence="3">
    <location>
        <begin position="41"/>
        <end position="154"/>
    </location>
</feature>
<feature type="non-terminal residue" evidence="4">
    <location>
        <position position="154"/>
    </location>
</feature>
<feature type="signal peptide" evidence="3">
    <location>
        <begin position="1"/>
        <end position="40"/>
    </location>
</feature>
<keyword evidence="1 2" id="KW-0143">Chaperone</keyword>
<dbReference type="Pfam" id="PF00166">
    <property type="entry name" value="Cpn10"/>
    <property type="match status" value="1"/>
</dbReference>
<evidence type="ECO:0008006" key="6">
    <source>
        <dbReference type="Google" id="ProtNLM"/>
    </source>
</evidence>
<dbReference type="GO" id="GO:0005524">
    <property type="term" value="F:ATP binding"/>
    <property type="evidence" value="ECO:0007669"/>
    <property type="project" value="InterPro"/>
</dbReference>
<dbReference type="GO" id="GO:0044183">
    <property type="term" value="F:protein folding chaperone"/>
    <property type="evidence" value="ECO:0007669"/>
    <property type="project" value="InterPro"/>
</dbReference>
<comment type="caution">
    <text evidence="4">The sequence shown here is derived from an EMBL/GenBank/DDBJ whole genome shotgun (WGS) entry which is preliminary data.</text>
</comment>
<dbReference type="AlphaFoldDB" id="A0A813F6E3"/>
<dbReference type="SMART" id="SM00883">
    <property type="entry name" value="Cpn10"/>
    <property type="match status" value="1"/>
</dbReference>
<organism evidence="4 5">
    <name type="scientific">Polarella glacialis</name>
    <name type="common">Dinoflagellate</name>
    <dbReference type="NCBI Taxonomy" id="89957"/>
    <lineage>
        <taxon>Eukaryota</taxon>
        <taxon>Sar</taxon>
        <taxon>Alveolata</taxon>
        <taxon>Dinophyceae</taxon>
        <taxon>Suessiales</taxon>
        <taxon>Suessiaceae</taxon>
        <taxon>Polarella</taxon>
    </lineage>
</organism>
<evidence type="ECO:0000256" key="3">
    <source>
        <dbReference type="SAM" id="SignalP"/>
    </source>
</evidence>
<name>A0A813F6E3_POLGL</name>
<dbReference type="Gene3D" id="2.30.33.40">
    <property type="entry name" value="GroES chaperonin"/>
    <property type="match status" value="1"/>
</dbReference>
<comment type="similarity">
    <text evidence="2">Belongs to the GroES chaperonin family.</text>
</comment>
<evidence type="ECO:0000313" key="4">
    <source>
        <dbReference type="EMBL" id="CAE8609156.1"/>
    </source>
</evidence>